<keyword evidence="2" id="KW-0472">Membrane</keyword>
<dbReference type="InterPro" id="IPR018247">
    <property type="entry name" value="EF_Hand_1_Ca_BS"/>
</dbReference>
<feature type="transmembrane region" description="Helical" evidence="2">
    <location>
        <begin position="344"/>
        <end position="366"/>
    </location>
</feature>
<keyword evidence="4" id="KW-1185">Reference proteome</keyword>
<reference evidence="4" key="1">
    <citation type="submission" date="2016-06" db="EMBL/GenBank/DDBJ databases">
        <title>First high quality genome sequence of Plasmodium coatneyi using continuous long reads from single molecule, real-time sequencing.</title>
        <authorList>
            <person name="Chien J.-T."/>
            <person name="Pakala S.B."/>
            <person name="Geraldo J.A."/>
            <person name="Lapp S.A."/>
            <person name="Barnwell J.W."/>
            <person name="Kissinger J.C."/>
            <person name="Galinski M.R."/>
            <person name="Humphrey J.C."/>
        </authorList>
    </citation>
    <scope>NUCLEOTIDE SEQUENCE [LARGE SCALE GENOMIC DNA]</scope>
    <source>
        <strain evidence="4">Hackeri</strain>
    </source>
</reference>
<keyword evidence="2" id="KW-0812">Transmembrane</keyword>
<feature type="compositionally biased region" description="Polar residues" evidence="1">
    <location>
        <begin position="278"/>
        <end position="309"/>
    </location>
</feature>
<gene>
    <name evidence="3" type="ORF">PCOAH_00028240</name>
</gene>
<dbReference type="EMBL" id="CP016247">
    <property type="protein sequence ID" value="ANQ08479.1"/>
    <property type="molecule type" value="Genomic_DNA"/>
</dbReference>
<feature type="compositionally biased region" description="Low complexity" evidence="1">
    <location>
        <begin position="226"/>
        <end position="246"/>
    </location>
</feature>
<evidence type="ECO:0000313" key="3">
    <source>
        <dbReference type="EMBL" id="ANQ08479.1"/>
    </source>
</evidence>
<organism evidence="3 4">
    <name type="scientific">Plasmodium coatneyi</name>
    <dbReference type="NCBI Taxonomy" id="208452"/>
    <lineage>
        <taxon>Eukaryota</taxon>
        <taxon>Sar</taxon>
        <taxon>Alveolata</taxon>
        <taxon>Apicomplexa</taxon>
        <taxon>Aconoidasida</taxon>
        <taxon>Haemosporida</taxon>
        <taxon>Plasmodiidae</taxon>
        <taxon>Plasmodium</taxon>
    </lineage>
</organism>
<dbReference type="KEGG" id="pcot:PCOAH_00028240"/>
<evidence type="ECO:0000313" key="4">
    <source>
        <dbReference type="Proteomes" id="UP000092716"/>
    </source>
</evidence>
<keyword evidence="2" id="KW-1133">Transmembrane helix</keyword>
<proteinExistence type="predicted"/>
<dbReference type="GeneID" id="30909552"/>
<dbReference type="Pfam" id="PF05795">
    <property type="entry name" value="Plasmodium_Vir"/>
    <property type="match status" value="1"/>
</dbReference>
<dbReference type="InterPro" id="IPR008780">
    <property type="entry name" value="Plasmodium_Vir"/>
</dbReference>
<accession>A0A1B1E0U7</accession>
<feature type="compositionally biased region" description="Gly residues" evidence="1">
    <location>
        <begin position="318"/>
        <end position="330"/>
    </location>
</feature>
<dbReference type="AlphaFoldDB" id="A0A1B1E0U7"/>
<protein>
    <submittedName>
        <fullName evidence="3">Variable surface protein Vir7-like</fullName>
    </submittedName>
</protein>
<dbReference type="VEuPathDB" id="PlasmoDB:PCOAH_00028240"/>
<dbReference type="RefSeq" id="XP_019915174.1">
    <property type="nucleotide sequence ID" value="XM_020059629.1"/>
</dbReference>
<name>A0A1B1E0U7_9APIC</name>
<evidence type="ECO:0000256" key="1">
    <source>
        <dbReference type="SAM" id="MobiDB-lite"/>
    </source>
</evidence>
<feature type="region of interest" description="Disordered" evidence="1">
    <location>
        <begin position="215"/>
        <end position="343"/>
    </location>
</feature>
<dbReference type="PROSITE" id="PS00018">
    <property type="entry name" value="EF_HAND_1"/>
    <property type="match status" value="1"/>
</dbReference>
<sequence length="425" mass="45433">MAGAKATEQHLALLPSRKDLYEKMSRGEDSTDCAYPDKKENAKKQLGSYLKEEDSEEYSEKILKAWCRVHRTGRVTKSNDDLCYALYYTIGNIVSQHVLHADSFSSAMDAVYSELGKLVNGTKCGKICHSINKDQFDWKKITYDYTEDRVLMESYLSAMGNSCNEAFLKHLQNINEAYKAVHPTCKDSTSGTCCKQFQEIFERNQRGETLKLDCELVPGSSGTGSTGNQNTGSPRPGSTGTWNPGSSGSGSTGTWNPGSSGTGSTGNQNTGSPRPGSTGHQSPGSSGQASTATCSPGSCTNQAGSSGSFSDADLVDGVSGGEGKGGSDGGGSHRTEGQEAGNPGVVPAVTGALAAVGLPALAYFFYKYKSHLFFLKGNNSSSGGSRRKRSAIRRKFNEFDDDDDDYISTTEYSSEYSIPYTSSSR</sequence>
<evidence type="ECO:0000256" key="2">
    <source>
        <dbReference type="SAM" id="Phobius"/>
    </source>
</evidence>
<dbReference type="Proteomes" id="UP000092716">
    <property type="component" value="Chromosome 9"/>
</dbReference>